<sequence length="77" mass="8737">MINEAPSSSSHISGENETRFPILPEGDGFDSHKLVDAEIAHLICSHLEEDQPSWKQLSVTQRNTFFDLFQYSSNLSR</sequence>
<evidence type="ECO:0000313" key="2">
    <source>
        <dbReference type="EMBL" id="GAU48317.1"/>
    </source>
</evidence>
<evidence type="ECO:0000256" key="1">
    <source>
        <dbReference type="SAM" id="MobiDB-lite"/>
    </source>
</evidence>
<dbReference type="OrthoDB" id="1430883at2759"/>
<dbReference type="EMBL" id="DF974406">
    <property type="protein sequence ID" value="GAU48317.1"/>
    <property type="molecule type" value="Genomic_DNA"/>
</dbReference>
<dbReference type="AlphaFoldDB" id="A0A2Z6PQ60"/>
<accession>A0A2Z6PQ60</accession>
<proteinExistence type="predicted"/>
<feature type="region of interest" description="Disordered" evidence="1">
    <location>
        <begin position="1"/>
        <end position="23"/>
    </location>
</feature>
<evidence type="ECO:0000313" key="3">
    <source>
        <dbReference type="Proteomes" id="UP000242715"/>
    </source>
</evidence>
<dbReference type="Proteomes" id="UP000242715">
    <property type="component" value="Unassembled WGS sequence"/>
</dbReference>
<name>A0A2Z6PQ60_TRISU</name>
<protein>
    <submittedName>
        <fullName evidence="2">Uncharacterized protein</fullName>
    </submittedName>
</protein>
<reference evidence="3" key="1">
    <citation type="journal article" date="2017" name="Front. Plant Sci.">
        <title>Climate Clever Clovers: New Paradigm to Reduce the Environmental Footprint of Ruminants by Breeding Low Methanogenic Forages Utilizing Haplotype Variation.</title>
        <authorList>
            <person name="Kaur P."/>
            <person name="Appels R."/>
            <person name="Bayer P.E."/>
            <person name="Keeble-Gagnere G."/>
            <person name="Wang J."/>
            <person name="Hirakawa H."/>
            <person name="Shirasawa K."/>
            <person name="Vercoe P."/>
            <person name="Stefanova K."/>
            <person name="Durmic Z."/>
            <person name="Nichols P."/>
            <person name="Revell C."/>
            <person name="Isobe S.N."/>
            <person name="Edwards D."/>
            <person name="Erskine W."/>
        </authorList>
    </citation>
    <scope>NUCLEOTIDE SEQUENCE [LARGE SCALE GENOMIC DNA]</scope>
    <source>
        <strain evidence="3">cv. Daliak</strain>
    </source>
</reference>
<organism evidence="2 3">
    <name type="scientific">Trifolium subterraneum</name>
    <name type="common">Subterranean clover</name>
    <dbReference type="NCBI Taxonomy" id="3900"/>
    <lineage>
        <taxon>Eukaryota</taxon>
        <taxon>Viridiplantae</taxon>
        <taxon>Streptophyta</taxon>
        <taxon>Embryophyta</taxon>
        <taxon>Tracheophyta</taxon>
        <taxon>Spermatophyta</taxon>
        <taxon>Magnoliopsida</taxon>
        <taxon>eudicotyledons</taxon>
        <taxon>Gunneridae</taxon>
        <taxon>Pentapetalae</taxon>
        <taxon>rosids</taxon>
        <taxon>fabids</taxon>
        <taxon>Fabales</taxon>
        <taxon>Fabaceae</taxon>
        <taxon>Papilionoideae</taxon>
        <taxon>50 kb inversion clade</taxon>
        <taxon>NPAAA clade</taxon>
        <taxon>Hologalegina</taxon>
        <taxon>IRL clade</taxon>
        <taxon>Trifolieae</taxon>
        <taxon>Trifolium</taxon>
    </lineage>
</organism>
<keyword evidence="3" id="KW-1185">Reference proteome</keyword>
<gene>
    <name evidence="2" type="ORF">TSUD_187530</name>
</gene>
<feature type="compositionally biased region" description="Polar residues" evidence="1">
    <location>
        <begin position="1"/>
        <end position="15"/>
    </location>
</feature>